<organism evidence="1 2">
    <name type="scientific">Adiantum capillus-veneris</name>
    <name type="common">Maidenhair fern</name>
    <dbReference type="NCBI Taxonomy" id="13818"/>
    <lineage>
        <taxon>Eukaryota</taxon>
        <taxon>Viridiplantae</taxon>
        <taxon>Streptophyta</taxon>
        <taxon>Embryophyta</taxon>
        <taxon>Tracheophyta</taxon>
        <taxon>Polypodiopsida</taxon>
        <taxon>Polypodiidae</taxon>
        <taxon>Polypodiales</taxon>
        <taxon>Pteridineae</taxon>
        <taxon>Pteridaceae</taxon>
        <taxon>Vittarioideae</taxon>
        <taxon>Adiantum</taxon>
    </lineage>
</organism>
<dbReference type="Proteomes" id="UP000886520">
    <property type="component" value="Chromosome 18"/>
</dbReference>
<name>A0A9D4UEF3_ADICA</name>
<protein>
    <submittedName>
        <fullName evidence="1">Uncharacterized protein</fullName>
    </submittedName>
</protein>
<accession>A0A9D4UEF3</accession>
<keyword evidence="2" id="KW-1185">Reference proteome</keyword>
<comment type="caution">
    <text evidence="1">The sequence shown here is derived from an EMBL/GenBank/DDBJ whole genome shotgun (WGS) entry which is preliminary data.</text>
</comment>
<dbReference type="AlphaFoldDB" id="A0A9D4UEF3"/>
<sequence>MEVLATEAVAVRCSRKISRTDPQGFCRSDALMLYSNCGVSFVSSAKQAKFLRMRGISRRGNHGKPSL</sequence>
<evidence type="ECO:0000313" key="2">
    <source>
        <dbReference type="Proteomes" id="UP000886520"/>
    </source>
</evidence>
<proteinExistence type="predicted"/>
<reference evidence="1" key="1">
    <citation type="submission" date="2021-01" db="EMBL/GenBank/DDBJ databases">
        <title>Adiantum capillus-veneris genome.</title>
        <authorList>
            <person name="Fang Y."/>
            <person name="Liao Q."/>
        </authorList>
    </citation>
    <scope>NUCLEOTIDE SEQUENCE</scope>
    <source>
        <strain evidence="1">H3</strain>
        <tissue evidence="1">Leaf</tissue>
    </source>
</reference>
<dbReference type="EMBL" id="JABFUD020000018">
    <property type="protein sequence ID" value="KAI5066365.1"/>
    <property type="molecule type" value="Genomic_DNA"/>
</dbReference>
<evidence type="ECO:0000313" key="1">
    <source>
        <dbReference type="EMBL" id="KAI5066365.1"/>
    </source>
</evidence>
<gene>
    <name evidence="1" type="ORF">GOP47_0018989</name>
</gene>